<dbReference type="AlphaFoldDB" id="A0A5J5BIN5"/>
<organism evidence="1 2">
    <name type="scientific">Nyssa sinensis</name>
    <dbReference type="NCBI Taxonomy" id="561372"/>
    <lineage>
        <taxon>Eukaryota</taxon>
        <taxon>Viridiplantae</taxon>
        <taxon>Streptophyta</taxon>
        <taxon>Embryophyta</taxon>
        <taxon>Tracheophyta</taxon>
        <taxon>Spermatophyta</taxon>
        <taxon>Magnoliopsida</taxon>
        <taxon>eudicotyledons</taxon>
        <taxon>Gunneridae</taxon>
        <taxon>Pentapetalae</taxon>
        <taxon>asterids</taxon>
        <taxon>Cornales</taxon>
        <taxon>Nyssaceae</taxon>
        <taxon>Nyssa</taxon>
    </lineage>
</organism>
<evidence type="ECO:0000313" key="1">
    <source>
        <dbReference type="EMBL" id="KAA8543015.1"/>
    </source>
</evidence>
<sequence>METLILVIPGGRNSFRTPVVYDLQRKLTYNFPGVSAIVAELIKKEWFPFEVSYAEGERECLVYGDTPGSL</sequence>
<dbReference type="EMBL" id="CM018034">
    <property type="protein sequence ID" value="KAA8543015.1"/>
    <property type="molecule type" value="Genomic_DNA"/>
</dbReference>
<protein>
    <submittedName>
        <fullName evidence="1">Uncharacterized protein</fullName>
    </submittedName>
</protein>
<name>A0A5J5BIN5_9ASTE</name>
<proteinExistence type="predicted"/>
<gene>
    <name evidence="1" type="ORF">F0562_021490</name>
</gene>
<accession>A0A5J5BIN5</accession>
<evidence type="ECO:0000313" key="2">
    <source>
        <dbReference type="Proteomes" id="UP000325577"/>
    </source>
</evidence>
<keyword evidence="2" id="KW-1185">Reference proteome</keyword>
<reference evidence="1 2" key="1">
    <citation type="submission" date="2019-09" db="EMBL/GenBank/DDBJ databases">
        <title>A chromosome-level genome assembly of the Chinese tupelo Nyssa sinensis.</title>
        <authorList>
            <person name="Yang X."/>
            <person name="Kang M."/>
            <person name="Yang Y."/>
            <person name="Xiong H."/>
            <person name="Wang M."/>
            <person name="Zhang Z."/>
            <person name="Wang Z."/>
            <person name="Wu H."/>
            <person name="Ma T."/>
            <person name="Liu J."/>
            <person name="Xi Z."/>
        </authorList>
    </citation>
    <scope>NUCLEOTIDE SEQUENCE [LARGE SCALE GENOMIC DNA]</scope>
    <source>
        <strain evidence="1">J267</strain>
        <tissue evidence="1">Leaf</tissue>
    </source>
</reference>
<dbReference type="Proteomes" id="UP000325577">
    <property type="component" value="Linkage Group LG11"/>
</dbReference>